<dbReference type="AlphaFoldDB" id="A0A6N2C3B4"/>
<evidence type="ECO:0008006" key="2">
    <source>
        <dbReference type="Google" id="ProtNLM"/>
    </source>
</evidence>
<comment type="caution">
    <text evidence="1">The sequence shown here is derived from an EMBL/GenBank/DDBJ whole genome shotgun (WGS) entry which is preliminary data.</text>
</comment>
<dbReference type="PANTHER" id="PTHR33527">
    <property type="entry name" value="OS07G0274300 PROTEIN"/>
    <property type="match status" value="1"/>
</dbReference>
<dbReference type="PANTHER" id="PTHR33527:SF28">
    <property type="entry name" value="GB|AAD43168.1"/>
    <property type="match status" value="1"/>
</dbReference>
<reference evidence="1" key="1">
    <citation type="submission" date="2019-05" db="EMBL/GenBank/DDBJ databases">
        <title>The de novo reference genome and transcriptome assemblies of the wild tomato species Solanum chilense.</title>
        <authorList>
            <person name="Stam R."/>
            <person name="Nosenko T."/>
            <person name="Hoerger A.C."/>
            <person name="Stephan W."/>
            <person name="Seidel M.A."/>
            <person name="Kuhn J.M.M."/>
            <person name="Haberer G."/>
            <person name="Tellier A."/>
        </authorList>
    </citation>
    <scope>NUCLEOTIDE SEQUENCE</scope>
    <source>
        <tissue evidence="1">Mature leaves</tissue>
    </source>
</reference>
<dbReference type="EMBL" id="RXGB01000967">
    <property type="protein sequence ID" value="TMX00968.1"/>
    <property type="molecule type" value="Genomic_DNA"/>
</dbReference>
<organism evidence="1">
    <name type="scientific">Solanum chilense</name>
    <name type="common">Tomato</name>
    <name type="synonym">Lycopersicon chilense</name>
    <dbReference type="NCBI Taxonomy" id="4083"/>
    <lineage>
        <taxon>Eukaryota</taxon>
        <taxon>Viridiplantae</taxon>
        <taxon>Streptophyta</taxon>
        <taxon>Embryophyta</taxon>
        <taxon>Tracheophyta</taxon>
        <taxon>Spermatophyta</taxon>
        <taxon>Magnoliopsida</taxon>
        <taxon>eudicotyledons</taxon>
        <taxon>Gunneridae</taxon>
        <taxon>Pentapetalae</taxon>
        <taxon>asterids</taxon>
        <taxon>lamiids</taxon>
        <taxon>Solanales</taxon>
        <taxon>Solanaceae</taxon>
        <taxon>Solanoideae</taxon>
        <taxon>Solaneae</taxon>
        <taxon>Solanum</taxon>
        <taxon>Solanum subgen. Lycopersicon</taxon>
    </lineage>
</organism>
<proteinExistence type="predicted"/>
<sequence>MEKNRMNSPSFLPLYDYESPPISDDEFKRFHMIDRKLYGKLLNVLGREPAESMKVMAFFHWIEGVAKNRYFVANLFEFSSQLLSKIVDEALLCVKCTEDEKFTGYDYPDEIFLIPNILRRNFNLKYFYDNRASAFSGITNSLKTVCFRAFDDIHVVKQPNYHSRSTLFQTPNDDVINNPIPYAPIGGGGGNLIESMIPSDNMIEELGTVNSSRMMSLINPSHFYSGPSNIEASRLMNPSHGSSLEELATRMVPFNPSLVPSASADEYTRVANRMVPFNPSLVPSASADEYTKVANRMVPMSSSHVPSVGGASNIEEYARAATRMVPSILGPVAGASNTDDQLARVPTRMVNPNLVPSQVSASNIEELARVAAIRNSNLVPSHIEEIARSAATRMVPMNPNSHVNASNIEEIARAAATRMVPMNPNSNVSASNIDEYARAAASRMVPMNPSHVPSAGGEMLLRYPYGVPNQMVQYMPPYHNYPRYGSSSGSGVFIPQMLPTPYNYHHDIGDISEMFKHNLNILEEETETAPEDRTVFLTFSKGYPISEAEVKEFFTRKFGDDVEAVYMQEVTEDEQALYARLVTRSPALLEAIVDGGKAKYNINGKHVWARKYIKKQNTKIMFLGQSSSSVPSTSH</sequence>
<protein>
    <recommendedName>
        <fullName evidence="2">RRM domain-containing protein</fullName>
    </recommendedName>
</protein>
<evidence type="ECO:0000313" key="1">
    <source>
        <dbReference type="EMBL" id="TMX00968.1"/>
    </source>
</evidence>
<accession>A0A6N2C3B4</accession>
<name>A0A6N2C3B4_SOLCI</name>
<gene>
    <name evidence="1" type="ORF">EJD97_025524</name>
</gene>